<reference evidence="7 8" key="1">
    <citation type="submission" date="2023-10" db="EMBL/GenBank/DDBJ databases">
        <authorList>
            <person name="Maclean D."/>
            <person name="Macfadyen A."/>
        </authorList>
    </citation>
    <scope>NUCLEOTIDE SEQUENCE [LARGE SCALE GENOMIC DNA]</scope>
</reference>
<feature type="transmembrane region" description="Helical" evidence="6">
    <location>
        <begin position="376"/>
        <end position="403"/>
    </location>
</feature>
<feature type="transmembrane region" description="Helical" evidence="6">
    <location>
        <begin position="441"/>
        <end position="463"/>
    </location>
</feature>
<keyword evidence="4 6" id="KW-1133">Transmembrane helix</keyword>
<evidence type="ECO:0008006" key="9">
    <source>
        <dbReference type="Google" id="ProtNLM"/>
    </source>
</evidence>
<feature type="transmembrane region" description="Helical" evidence="6">
    <location>
        <begin position="170"/>
        <end position="191"/>
    </location>
</feature>
<feature type="transmembrane region" description="Helical" evidence="6">
    <location>
        <begin position="103"/>
        <end position="125"/>
    </location>
</feature>
<dbReference type="Pfam" id="PF01594">
    <property type="entry name" value="AI-2E_transport"/>
    <property type="match status" value="1"/>
</dbReference>
<evidence type="ECO:0000256" key="4">
    <source>
        <dbReference type="ARBA" id="ARBA00022989"/>
    </source>
</evidence>
<evidence type="ECO:0000256" key="1">
    <source>
        <dbReference type="ARBA" id="ARBA00004141"/>
    </source>
</evidence>
<evidence type="ECO:0000256" key="5">
    <source>
        <dbReference type="ARBA" id="ARBA00023136"/>
    </source>
</evidence>
<keyword evidence="8" id="KW-1185">Reference proteome</keyword>
<keyword evidence="3 6" id="KW-0812">Transmembrane</keyword>
<evidence type="ECO:0000256" key="6">
    <source>
        <dbReference type="SAM" id="Phobius"/>
    </source>
</evidence>
<feature type="transmembrane region" description="Helical" evidence="6">
    <location>
        <begin position="409"/>
        <end position="429"/>
    </location>
</feature>
<dbReference type="GO" id="GO:0016020">
    <property type="term" value="C:membrane"/>
    <property type="evidence" value="ECO:0007669"/>
    <property type="project" value="UniProtKB-SubCell"/>
</dbReference>
<comment type="caution">
    <text evidence="7">The sequence shown here is derived from an EMBL/GenBank/DDBJ whole genome shotgun (WGS) entry which is preliminary data.</text>
</comment>
<gene>
    <name evidence="7" type="ORF">CVIRNUC_002883</name>
</gene>
<evidence type="ECO:0000256" key="2">
    <source>
        <dbReference type="ARBA" id="ARBA00009773"/>
    </source>
</evidence>
<dbReference type="GO" id="GO:0055085">
    <property type="term" value="P:transmembrane transport"/>
    <property type="evidence" value="ECO:0007669"/>
    <property type="project" value="TreeGrafter"/>
</dbReference>
<dbReference type="Proteomes" id="UP001314263">
    <property type="component" value="Unassembled WGS sequence"/>
</dbReference>
<dbReference type="PANTHER" id="PTHR21716:SF62">
    <property type="entry name" value="TRANSPORT PROTEIN YDBI-RELATED"/>
    <property type="match status" value="1"/>
</dbReference>
<organism evidence="7 8">
    <name type="scientific">Coccomyxa viridis</name>
    <dbReference type="NCBI Taxonomy" id="1274662"/>
    <lineage>
        <taxon>Eukaryota</taxon>
        <taxon>Viridiplantae</taxon>
        <taxon>Chlorophyta</taxon>
        <taxon>core chlorophytes</taxon>
        <taxon>Trebouxiophyceae</taxon>
        <taxon>Trebouxiophyceae incertae sedis</taxon>
        <taxon>Coccomyxaceae</taxon>
        <taxon>Coccomyxa</taxon>
    </lineage>
</organism>
<feature type="transmembrane region" description="Helical" evidence="6">
    <location>
        <begin position="131"/>
        <end position="149"/>
    </location>
</feature>
<dbReference type="InterPro" id="IPR002549">
    <property type="entry name" value="AI-2E-like"/>
</dbReference>
<comment type="subcellular location">
    <subcellularLocation>
        <location evidence="1">Membrane</location>
        <topology evidence="1">Multi-pass membrane protein</topology>
    </subcellularLocation>
</comment>
<dbReference type="PANTHER" id="PTHR21716">
    <property type="entry name" value="TRANSMEMBRANE PROTEIN"/>
    <property type="match status" value="1"/>
</dbReference>
<feature type="transmembrane region" description="Helical" evidence="6">
    <location>
        <begin position="293"/>
        <end position="314"/>
    </location>
</feature>
<proteinExistence type="inferred from homology"/>
<dbReference type="AlphaFoldDB" id="A0AAV1HY24"/>
<protein>
    <recommendedName>
        <fullName evidence="9">AI-2E family transporter</fullName>
    </recommendedName>
</protein>
<evidence type="ECO:0000256" key="3">
    <source>
        <dbReference type="ARBA" id="ARBA00022692"/>
    </source>
</evidence>
<feature type="transmembrane region" description="Helical" evidence="6">
    <location>
        <begin position="350"/>
        <end position="369"/>
    </location>
</feature>
<name>A0AAV1HY24_9CHLO</name>
<accession>A0AAV1HY24</accession>
<keyword evidence="5 6" id="KW-0472">Membrane</keyword>
<evidence type="ECO:0000313" key="7">
    <source>
        <dbReference type="EMBL" id="CAK0761669.1"/>
    </source>
</evidence>
<dbReference type="EMBL" id="CAUYUE010000004">
    <property type="protein sequence ID" value="CAK0761669.1"/>
    <property type="molecule type" value="Genomic_DNA"/>
</dbReference>
<sequence>MSVHAGSQIRQHSACHPIALLHGCHICWRKPALPQTCQISKGKTAQPKPCQCRLAERATACPEGYPNECRRGTKLRASVPRADGMGSLSAGATSNSVPGGRDFFTWLVDLPWNRVGVWAVVVWFMYSLKDFFGIAMGTFVLSFIGNGFVKSAQRARLFPPQISPQIRRKILVLAYFAAIVSCVTLFGVMTIPDIIRESADFVTRLQSDSIWVVVLEKLRHGLGDGIMDQLERFLLVASGDELTGTLGTNGPQWQDWTPERTSYLGSVLQKMLRGYTEAAVTVTSALVTFVSRFALQVGVSMVLSFMVVWDLPAISKGISSLQTSRLSAIYNEVAPSLAVFGMLFGKALQAQARIAMVNTALTAAGMWALAIPGVGLLSLFVFICSFIPIAGCFISTVPVAFVALTEYGFLKLALVVLMVTLIHFIEAYGLNPAIYSAHLKLHPLLVLTVLVVAEHSLGVWGLLLAVPVTVYTMDYIVRYPACSMTDVAARELATVSISDYGEDDDVTYSSRFDPWIEQPQAEPAVIKQQTQ</sequence>
<comment type="similarity">
    <text evidence="2">Belongs to the autoinducer-2 exporter (AI-2E) (TC 2.A.86) family.</text>
</comment>
<evidence type="ECO:0000313" key="8">
    <source>
        <dbReference type="Proteomes" id="UP001314263"/>
    </source>
</evidence>